<dbReference type="eggNOG" id="COG1520">
    <property type="taxonomic scope" value="Bacteria"/>
</dbReference>
<evidence type="ECO:0000313" key="3">
    <source>
        <dbReference type="Proteomes" id="UP000010798"/>
    </source>
</evidence>
<dbReference type="InterPro" id="IPR029062">
    <property type="entry name" value="Class_I_gatase-like"/>
</dbReference>
<dbReference type="PROSITE" id="PS51318">
    <property type="entry name" value="TAT"/>
    <property type="match status" value="1"/>
</dbReference>
<accession>L0DD77</accession>
<dbReference type="Proteomes" id="UP000010798">
    <property type="component" value="Chromosome"/>
</dbReference>
<dbReference type="InterPro" id="IPR046540">
    <property type="entry name" value="DMFA2_C"/>
</dbReference>
<evidence type="ECO:0000313" key="2">
    <source>
        <dbReference type="EMBL" id="AGA26810.1"/>
    </source>
</evidence>
<evidence type="ECO:0000259" key="1">
    <source>
        <dbReference type="Pfam" id="PF20254"/>
    </source>
</evidence>
<organism evidence="2 3">
    <name type="scientific">Singulisphaera acidiphila (strain ATCC BAA-1392 / DSM 18658 / VKM B-2454 / MOB10)</name>
    <dbReference type="NCBI Taxonomy" id="886293"/>
    <lineage>
        <taxon>Bacteria</taxon>
        <taxon>Pseudomonadati</taxon>
        <taxon>Planctomycetota</taxon>
        <taxon>Planctomycetia</taxon>
        <taxon>Isosphaerales</taxon>
        <taxon>Isosphaeraceae</taxon>
        <taxon>Singulisphaera</taxon>
    </lineage>
</organism>
<dbReference type="EMBL" id="CP003364">
    <property type="protein sequence ID" value="AGA26810.1"/>
    <property type="molecule type" value="Genomic_DNA"/>
</dbReference>
<dbReference type="OrthoDB" id="505641at2"/>
<keyword evidence="3" id="KW-1185">Reference proteome</keyword>
<dbReference type="RefSeq" id="WP_015245962.1">
    <property type="nucleotide sequence ID" value="NC_019892.1"/>
</dbReference>
<feature type="domain" description="N,N-dimethylformamidase beta subunit-like C-terminal" evidence="1">
    <location>
        <begin position="65"/>
        <end position="464"/>
    </location>
</feature>
<reference evidence="2 3" key="1">
    <citation type="submission" date="2012-02" db="EMBL/GenBank/DDBJ databases">
        <title>Complete sequence of chromosome of Singulisphaera acidiphila DSM 18658.</title>
        <authorList>
            <consortium name="US DOE Joint Genome Institute (JGI-PGF)"/>
            <person name="Lucas S."/>
            <person name="Copeland A."/>
            <person name="Lapidus A."/>
            <person name="Glavina del Rio T."/>
            <person name="Dalin E."/>
            <person name="Tice H."/>
            <person name="Bruce D."/>
            <person name="Goodwin L."/>
            <person name="Pitluck S."/>
            <person name="Peters L."/>
            <person name="Ovchinnikova G."/>
            <person name="Chertkov O."/>
            <person name="Kyrpides N."/>
            <person name="Mavromatis K."/>
            <person name="Ivanova N."/>
            <person name="Brettin T."/>
            <person name="Detter J.C."/>
            <person name="Han C."/>
            <person name="Larimer F."/>
            <person name="Land M."/>
            <person name="Hauser L."/>
            <person name="Markowitz V."/>
            <person name="Cheng J.-F."/>
            <person name="Hugenholtz P."/>
            <person name="Woyke T."/>
            <person name="Wu D."/>
            <person name="Tindall B."/>
            <person name="Pomrenke H."/>
            <person name="Brambilla E."/>
            <person name="Klenk H.-P."/>
            <person name="Eisen J.A."/>
        </authorList>
    </citation>
    <scope>NUCLEOTIDE SEQUENCE [LARGE SCALE GENOMIC DNA]</scope>
    <source>
        <strain evidence="3">ATCC BAA-1392 / DSM 18658 / VKM B-2454 / MOB10</strain>
    </source>
</reference>
<dbReference type="SUPFAM" id="SSF52317">
    <property type="entry name" value="Class I glutamine amidotransferase-like"/>
    <property type="match status" value="1"/>
</dbReference>
<dbReference type="InterPro" id="IPR006311">
    <property type="entry name" value="TAT_signal"/>
</dbReference>
<dbReference type="STRING" id="886293.Sinac_2502"/>
<dbReference type="AlphaFoldDB" id="L0DD77"/>
<gene>
    <name evidence="2" type="ordered locus">Sinac_2502</name>
</gene>
<dbReference type="KEGG" id="saci:Sinac_2502"/>
<proteinExistence type="predicted"/>
<dbReference type="HOGENOM" id="CLU_030803_1_0_0"/>
<sequence>MSTRRNFMGGIGAGLVAATGAKTSAATGDDRPPSLGVEGYTDRLSYRAGDVIGLHVSTIAPQYSLEVTRLGAKSEVVLNQAKLPGALHPIPDKASSQGCGWPVSHQITVPSDWRSGYYNVKLRVVDGGGTFVGRNNRTAEVDLFFIIRPTNPGAGGAILLPLATNTYNAYNNWGGNSLYAYNGRDNLQGHRVSFNRPLAGLFRMWELPFVAWAERQGYTLDYCSNDDLEFHPELLDHYKLVLSVGHDEYWSAPMRDHLETFIGKGGNVAFFSGNTCCWQVRSEEGGRALTCWKQGYSQDPLFPTGDHRTLSTLWSHHLVKRPENQLTGVGFLHGGYHLSHGQFMDGKGAFTAHRPDHWAFEGTGIKAGEPFGGKHTVVGYECDGCEFETKDGLPVPTHRDGTPEGFTILATCPAKWHPDDALWYDHFPRDVSGAPLPGAAVLGTYDRGGTVFTVGTTDWAHGLAGGDPIVERVTKNVLDRLST</sequence>
<name>L0DD77_SINAD</name>
<dbReference type="Pfam" id="PF20254">
    <property type="entry name" value="DMFA2_C"/>
    <property type="match status" value="1"/>
</dbReference>
<protein>
    <recommendedName>
        <fullName evidence="1">N,N-dimethylformamidase beta subunit-like C-terminal domain-containing protein</fullName>
    </recommendedName>
</protein>